<dbReference type="GO" id="GO:0030130">
    <property type="term" value="C:clathrin coat of trans-Golgi network vesicle"/>
    <property type="evidence" value="ECO:0007669"/>
    <property type="project" value="InterPro"/>
</dbReference>
<keyword evidence="10" id="KW-1185">Reference proteome</keyword>
<keyword evidence="2" id="KW-0677">Repeat</keyword>
<dbReference type="GO" id="GO:0006886">
    <property type="term" value="P:intracellular protein transport"/>
    <property type="evidence" value="ECO:0007669"/>
    <property type="project" value="UniProtKB-UniRule"/>
</dbReference>
<organism evidence="9 10">
    <name type="scientific">Blepharisma stoltei</name>
    <dbReference type="NCBI Taxonomy" id="1481888"/>
    <lineage>
        <taxon>Eukaryota</taxon>
        <taxon>Sar</taxon>
        <taxon>Alveolata</taxon>
        <taxon>Ciliophora</taxon>
        <taxon>Postciliodesmatophora</taxon>
        <taxon>Heterotrichea</taxon>
        <taxon>Heterotrichida</taxon>
        <taxon>Blepharismidae</taxon>
        <taxon>Blepharisma</taxon>
    </lineage>
</organism>
<dbReference type="Gene3D" id="1.25.40.10">
    <property type="entry name" value="Tetratricopeptide repeat domain"/>
    <property type="match status" value="3"/>
</dbReference>
<evidence type="ECO:0000256" key="5">
    <source>
        <dbReference type="ARBA" id="ARBA00023329"/>
    </source>
</evidence>
<comment type="function">
    <text evidence="6">Clathrin is the major protein of the polyhedral coat of coated pits and vesicles.</text>
</comment>
<gene>
    <name evidence="9" type="ORF">BSTOLATCC_MIC53947</name>
</gene>
<dbReference type="GO" id="GO:0071439">
    <property type="term" value="C:clathrin complex"/>
    <property type="evidence" value="ECO:0007669"/>
    <property type="project" value="InterPro"/>
</dbReference>
<dbReference type="InterPro" id="IPR000547">
    <property type="entry name" value="Clathrin_H-chain/VPS_repeat"/>
</dbReference>
<feature type="coiled-coil region" evidence="8">
    <location>
        <begin position="1619"/>
        <end position="1649"/>
    </location>
</feature>
<dbReference type="GO" id="GO:0032051">
    <property type="term" value="F:clathrin light chain binding"/>
    <property type="evidence" value="ECO:0007669"/>
    <property type="project" value="InterPro"/>
</dbReference>
<sequence>MAQGQLPVRVYPVADLQSLGLNPSSFRFGFLTLESEKYICIRDEGQDGSAQVVVVELQNNNNVVRRPMKAEAAIMNPQHNIIALKAKNEGSGGHFVQVYNLDVKQKLKVHDFPEQIVYWRWLTASKLAIVTTRTVYHWSMEGAETPVRIFDRNGPLEGNAQIINYTTDQSESWCLLTAISTPDGGKTINGHMQLYFTSGQQQQILEGHAGCFGEIPLKDGPAVTCFSFVEKKATEAISRVHVMEINRPASGQKFKATMELSYPPEAPNDFPVAMHLLSKYGVIAMITKFGYLYLFETVSANLIYRTRLCEDTIFVTCRSSRQDAVFGVNRRGQVLGIAIEEANLVPFIINVCRHIADAPSISFTLAQRFKLAGCEDLFVQQFGRLMAQGDIKGAAKMAAGAPGNLLRNQETISRLRTLPQVPGQPHPMLTYFSTLLEMGKLNKYEALEIARPLLQQGRKQILQTWIQQDKIECSEELGDLVREFDVNLAYEVNTRVGNPQKVLVSLVETGQYDKVRAFCQANNIAPDYTSIIRSLMMTNPEAALNVAKQAGKNVDINAISDLFLAQHNLQGATSYLLEVLKEDLPEQGHLQTKLLEMNIIQAPQVAETIFQTDMFSNYDKIRIAQLCEQAGLAQRALENYRDINDIRRVLVNSAGINQDFLVAFFGHMTPNNALQCLYDMMKSNRAANLQIVVQTAIKYHAEVTIPALIQMFESFGSYDGLFFFLGSVLNFTEDPDVYFKYIEAAAKLNQSKEVERVIRETKFYDPVKVKDFLKDIKLPDPRPLIYLCDIHGFGEELTRYLYKNALTKYIDVYLIKLNPKAAPVVLGTLADLDADESYIKQILNTLRASCPSQPLIEEMEKRNRLRIIQSWLEDRDREGNQESAIHTALAKIYIDINRDPEDFLIRNQFYDSKIVGKYCEERNADLAVKAYTRAWGECDDELIDLTNRNSMYRAQARYLVERKNLELWAKVLSTENQHRRSVIDQVIASALPDSKDAEEVSITVKSFLKAELQKELMELLEKIVLHKSDFSKNKNLQNMLLVTAIKAEPTRVVDYINRLDNYDALEIAQYALSQHGLAEEAFLIYRKAGMNAEAIEVLLGHIGNLERASEFAERVASPEVWSRLGRAQLDADKVDDAIESYIKAKDASSYQLVIAAAERNQSFVKLIKFLMLARSQQLNQKDPIIDTELLFALAKCDMLNELEEFISNSNQADVGKVGDRCFDEKLYEAARILFASINNYARLASCLVKLKRFMEAMEAAKSANNPKVWKEVNFACVANKEFKLAMMAGLNIITHPDHLEDIIRHYEHYGYPDELIALLESGMASERAHQGIFTELGILYAKYRPKKLMEHCKNYYQRLNIPKLLRACERFRRWSEAVFLYVKYDEFDNALVTMIDHSPKAWTHEIFTDVIQKASNQDLFFRAMIFYLEEQPMLINDLLRNISAKIDHAKAVQVLRRAGHLALCLPWLQSVQMYNVAQVNDAVNELLIEQEDYETLRQSVTSFDSFDQLGLAKTLERHPLVEMRRISAYLYRINQRYPQSLAISKNDQVFGDAMETVQESKSPELAEELLKYFIGIRDKEAFCACTYVCYSFIPADVVLELSWRAGYFDFAMPYFIQTMKDMNNRITNLEKKSVAKEKKEEEKAEAQMRAPLEAMDAMQMVMPGLGSVPAIMPSMPMTGFGTMGGGFMDPAMMMSQFRTHF</sequence>
<dbReference type="Pfam" id="PF13838">
    <property type="entry name" value="Clathrin_H_link"/>
    <property type="match status" value="1"/>
</dbReference>
<dbReference type="PANTHER" id="PTHR10292:SF1">
    <property type="entry name" value="CLATHRIN HEAVY CHAIN"/>
    <property type="match status" value="1"/>
</dbReference>
<dbReference type="Proteomes" id="UP001162131">
    <property type="component" value="Unassembled WGS sequence"/>
</dbReference>
<name>A0AAU9K8B2_9CILI</name>
<feature type="repeat" description="CHCR" evidence="7">
    <location>
        <begin position="1439"/>
        <end position="1582"/>
    </location>
</feature>
<keyword evidence="3 6" id="KW-0472">Membrane</keyword>
<evidence type="ECO:0000256" key="8">
    <source>
        <dbReference type="SAM" id="Coils"/>
    </source>
</evidence>
<dbReference type="InterPro" id="IPR016025">
    <property type="entry name" value="Clathrin_H-chain_N"/>
</dbReference>
<comment type="similarity">
    <text evidence="1 6">Belongs to the clathrin heavy chain family.</text>
</comment>
<feature type="repeat" description="CHCR" evidence="7">
    <location>
        <begin position="547"/>
        <end position="693"/>
    </location>
</feature>
<evidence type="ECO:0000313" key="10">
    <source>
        <dbReference type="Proteomes" id="UP001162131"/>
    </source>
</evidence>
<evidence type="ECO:0000256" key="7">
    <source>
        <dbReference type="PROSITE-ProRule" id="PRU01006"/>
    </source>
</evidence>
<dbReference type="PIRSF" id="PIRSF002290">
    <property type="entry name" value="Clathrin_H_chain"/>
    <property type="match status" value="1"/>
</dbReference>
<dbReference type="PROSITE" id="PS50236">
    <property type="entry name" value="CHCR"/>
    <property type="match status" value="7"/>
</dbReference>
<evidence type="ECO:0000313" key="9">
    <source>
        <dbReference type="EMBL" id="CAG9331889.1"/>
    </source>
</evidence>
<dbReference type="GO" id="GO:0006898">
    <property type="term" value="P:receptor-mediated endocytosis"/>
    <property type="evidence" value="ECO:0007669"/>
    <property type="project" value="TreeGrafter"/>
</dbReference>
<dbReference type="FunFam" id="1.25.40.10:FF:000002">
    <property type="entry name" value="Clathrin heavy chain"/>
    <property type="match status" value="1"/>
</dbReference>
<evidence type="ECO:0000256" key="3">
    <source>
        <dbReference type="ARBA" id="ARBA00023136"/>
    </source>
</evidence>
<dbReference type="InterPro" id="IPR011990">
    <property type="entry name" value="TPR-like_helical_dom_sf"/>
</dbReference>
<accession>A0AAU9K8B2</accession>
<dbReference type="Gene3D" id="2.130.10.110">
    <property type="entry name" value="Clathrin heavy-chain terminal domain"/>
    <property type="match status" value="1"/>
</dbReference>
<feature type="repeat" description="CHCR" evidence="7">
    <location>
        <begin position="696"/>
        <end position="838"/>
    </location>
</feature>
<feature type="repeat" description="CHCR" evidence="7">
    <location>
        <begin position="1141"/>
        <end position="1285"/>
    </location>
</feature>
<keyword evidence="8" id="KW-0175">Coiled coil</keyword>
<dbReference type="EMBL" id="CAJZBQ010000053">
    <property type="protein sequence ID" value="CAG9331889.1"/>
    <property type="molecule type" value="Genomic_DNA"/>
</dbReference>
<evidence type="ECO:0000256" key="1">
    <source>
        <dbReference type="ARBA" id="ARBA00009535"/>
    </source>
</evidence>
<dbReference type="FunFam" id="1.25.40.10:FF:000001">
    <property type="entry name" value="Clathrin heavy chain"/>
    <property type="match status" value="1"/>
</dbReference>
<comment type="subcellular location">
    <subcellularLocation>
        <location evidence="6">Cytoplasmic vesicle membrane</location>
        <topology evidence="6">Peripheral membrane protein</topology>
        <orientation evidence="6">Cytoplasmic side</orientation>
    </subcellularLocation>
    <subcellularLocation>
        <location evidence="6">Membrane</location>
        <location evidence="6">Coated pit</location>
        <topology evidence="6">Peripheral membrane protein</topology>
        <orientation evidence="6">Cytoplasmic side</orientation>
    </subcellularLocation>
</comment>
<dbReference type="Gene3D" id="1.25.40.730">
    <property type="match status" value="1"/>
</dbReference>
<dbReference type="InterPro" id="IPR016024">
    <property type="entry name" value="ARM-type_fold"/>
</dbReference>
<dbReference type="InterPro" id="IPR055358">
    <property type="entry name" value="CHCR"/>
</dbReference>
<evidence type="ECO:0000256" key="2">
    <source>
        <dbReference type="ARBA" id="ARBA00022737"/>
    </source>
</evidence>
<reference evidence="9" key="1">
    <citation type="submission" date="2021-09" db="EMBL/GenBank/DDBJ databases">
        <authorList>
            <consortium name="AG Swart"/>
            <person name="Singh M."/>
            <person name="Singh A."/>
            <person name="Seah K."/>
            <person name="Emmerich C."/>
        </authorList>
    </citation>
    <scope>NUCLEOTIDE SEQUENCE</scope>
    <source>
        <strain evidence="9">ATCC30299</strain>
    </source>
</reference>
<dbReference type="PANTHER" id="PTHR10292">
    <property type="entry name" value="CLATHRIN HEAVY CHAIN RELATED"/>
    <property type="match status" value="1"/>
</dbReference>
<evidence type="ECO:0000256" key="6">
    <source>
        <dbReference type="PIRNR" id="PIRNR002290"/>
    </source>
</evidence>
<feature type="repeat" description="CHCR" evidence="7">
    <location>
        <begin position="991"/>
        <end position="1137"/>
    </location>
</feature>
<dbReference type="SUPFAM" id="SSF48371">
    <property type="entry name" value="ARM repeat"/>
    <property type="match status" value="6"/>
</dbReference>
<dbReference type="Pfam" id="PF00637">
    <property type="entry name" value="Clathrin"/>
    <property type="match status" value="7"/>
</dbReference>
<keyword evidence="5 6" id="KW-0968">Cytoplasmic vesicle</keyword>
<dbReference type="SUPFAM" id="SSF50989">
    <property type="entry name" value="Clathrin heavy-chain terminal domain"/>
    <property type="match status" value="1"/>
</dbReference>
<dbReference type="GO" id="GO:0005198">
    <property type="term" value="F:structural molecule activity"/>
    <property type="evidence" value="ECO:0007669"/>
    <property type="project" value="InterPro"/>
</dbReference>
<feature type="repeat" description="CHCR" evidence="7">
    <location>
        <begin position="1290"/>
        <end position="1436"/>
    </location>
</feature>
<dbReference type="SMART" id="SM00299">
    <property type="entry name" value="CLH"/>
    <property type="match status" value="7"/>
</dbReference>
<proteinExistence type="inferred from homology"/>
<evidence type="ECO:0000256" key="4">
    <source>
        <dbReference type="ARBA" id="ARBA00023176"/>
    </source>
</evidence>
<protein>
    <recommendedName>
        <fullName evidence="6">Clathrin heavy chain</fullName>
    </recommendedName>
</protein>
<dbReference type="GO" id="GO:0030132">
    <property type="term" value="C:clathrin coat of coated pit"/>
    <property type="evidence" value="ECO:0007669"/>
    <property type="project" value="InterPro"/>
</dbReference>
<comment type="caution">
    <text evidence="9">The sequence shown here is derived from an EMBL/GenBank/DDBJ whole genome shotgun (WGS) entry which is preliminary data.</text>
</comment>
<dbReference type="InterPro" id="IPR016341">
    <property type="entry name" value="Clathrin_heavy_chain"/>
</dbReference>
<feature type="repeat" description="CHCR" evidence="7">
    <location>
        <begin position="843"/>
        <end position="984"/>
    </location>
</feature>
<keyword evidence="4 6" id="KW-0168">Coated pit</keyword>